<dbReference type="EMBL" id="CP000629">
    <property type="protein sequence ID" value="ACM29460.1"/>
    <property type="molecule type" value="Genomic_DNA"/>
</dbReference>
<dbReference type="SUPFAM" id="SSF46785">
    <property type="entry name" value="Winged helix' DNA-binding domain"/>
    <property type="match status" value="1"/>
</dbReference>
<dbReference type="Proteomes" id="UP000001600">
    <property type="component" value="Chromosome 2"/>
</dbReference>
<accession>B9JHR8</accession>
<evidence type="ECO:0000313" key="6">
    <source>
        <dbReference type="Proteomes" id="UP000001600"/>
    </source>
</evidence>
<dbReference type="SMART" id="SM00418">
    <property type="entry name" value="HTH_ARSR"/>
    <property type="match status" value="1"/>
</dbReference>
<keyword evidence="3" id="KW-0804">Transcription</keyword>
<dbReference type="PROSITE" id="PS50987">
    <property type="entry name" value="HTH_ARSR_2"/>
    <property type="match status" value="1"/>
</dbReference>
<evidence type="ECO:0000256" key="2">
    <source>
        <dbReference type="ARBA" id="ARBA00023125"/>
    </source>
</evidence>
<protein>
    <submittedName>
        <fullName evidence="5">Transcriptional regulator protein (Repressor of nodulation genes)</fullName>
    </submittedName>
</protein>
<dbReference type="NCBIfam" id="NF033788">
    <property type="entry name" value="HTH_metalloreg"/>
    <property type="match status" value="1"/>
</dbReference>
<dbReference type="InterPro" id="IPR001845">
    <property type="entry name" value="HTH_ArsR_DNA-bd_dom"/>
</dbReference>
<dbReference type="Pfam" id="PF01022">
    <property type="entry name" value="HTH_5"/>
    <property type="match status" value="1"/>
</dbReference>
<evidence type="ECO:0000256" key="3">
    <source>
        <dbReference type="ARBA" id="ARBA00023163"/>
    </source>
</evidence>
<evidence type="ECO:0000313" key="5">
    <source>
        <dbReference type="EMBL" id="ACM29460.1"/>
    </source>
</evidence>
<dbReference type="eggNOG" id="COG0640">
    <property type="taxonomic scope" value="Bacteria"/>
</dbReference>
<dbReference type="AlphaFoldDB" id="B9JHR8"/>
<reference evidence="5 6" key="1">
    <citation type="journal article" date="2009" name="J. Bacteriol.">
        <title>Genome sequences of three Agrobacterium biovars help elucidate the evolution of multichromosome genomes in bacteria.</title>
        <authorList>
            <person name="Slater S.C."/>
            <person name="Goldman B.S."/>
            <person name="Goodner B."/>
            <person name="Setubal J.C."/>
            <person name="Farrand S.K."/>
            <person name="Nester E.W."/>
            <person name="Burr T.J."/>
            <person name="Banta L."/>
            <person name="Dickerman A.W."/>
            <person name="Paulsen I."/>
            <person name="Otten L."/>
            <person name="Suen G."/>
            <person name="Welch R."/>
            <person name="Almeida N.F."/>
            <person name="Arnold F."/>
            <person name="Burton O.T."/>
            <person name="Du Z."/>
            <person name="Ewing A."/>
            <person name="Godsy E."/>
            <person name="Heisel S."/>
            <person name="Houmiel K.L."/>
            <person name="Jhaveri J."/>
            <person name="Lu J."/>
            <person name="Miller N.M."/>
            <person name="Norton S."/>
            <person name="Chen Q."/>
            <person name="Phoolcharoen W."/>
            <person name="Ohlin V."/>
            <person name="Ondrusek D."/>
            <person name="Pride N."/>
            <person name="Stricklin S.L."/>
            <person name="Sun J."/>
            <person name="Wheeler C."/>
            <person name="Wilson L."/>
            <person name="Zhu H."/>
            <person name="Wood D.W."/>
        </authorList>
    </citation>
    <scope>NUCLEOTIDE SEQUENCE [LARGE SCALE GENOMIC DNA]</scope>
    <source>
        <strain evidence="6">K84 / ATCC BAA-868</strain>
    </source>
</reference>
<dbReference type="HOGENOM" id="CLU_1631871_0_0_5"/>
<dbReference type="GO" id="GO:0003700">
    <property type="term" value="F:DNA-binding transcription factor activity"/>
    <property type="evidence" value="ECO:0007669"/>
    <property type="project" value="InterPro"/>
</dbReference>
<dbReference type="GO" id="GO:0003677">
    <property type="term" value="F:DNA binding"/>
    <property type="evidence" value="ECO:0007669"/>
    <property type="project" value="UniProtKB-KW"/>
</dbReference>
<dbReference type="InterPro" id="IPR011991">
    <property type="entry name" value="ArsR-like_HTH"/>
</dbReference>
<evidence type="ECO:0000256" key="1">
    <source>
        <dbReference type="ARBA" id="ARBA00023015"/>
    </source>
</evidence>
<feature type="domain" description="HTH arsR-type" evidence="4">
    <location>
        <begin position="50"/>
        <end position="144"/>
    </location>
</feature>
<sequence length="162" mass="18082">MEARLQSKNVSIKLFRVERKLFHGKCCMMKNVTMNVMKAERHEARDRQKVKCRAIGAASDFLKAMANPVRLSILCALVEGARSVTELEAMLDVHQPTLSQQLGELREAGIIVGKRSARAVIYRLADPRAGQLIGHLRLLFADPDASAIWRGTPVDAVFNLQM</sequence>
<name>B9JHR8_RHIR8</name>
<gene>
    <name evidence="5" type="primary">nolRch</name>
    <name evidence="5" type="ordered locus">Arad_8112</name>
</gene>
<dbReference type="STRING" id="311403.Arad_8112"/>
<dbReference type="Gene3D" id="1.10.10.10">
    <property type="entry name" value="Winged helix-like DNA-binding domain superfamily/Winged helix DNA-binding domain"/>
    <property type="match status" value="1"/>
</dbReference>
<dbReference type="PANTHER" id="PTHR43132:SF2">
    <property type="entry name" value="ARSENICAL RESISTANCE OPERON REPRESSOR ARSR-RELATED"/>
    <property type="match status" value="1"/>
</dbReference>
<dbReference type="InterPro" id="IPR036388">
    <property type="entry name" value="WH-like_DNA-bd_sf"/>
</dbReference>
<dbReference type="KEGG" id="ara:Arad_8112"/>
<dbReference type="InterPro" id="IPR036390">
    <property type="entry name" value="WH_DNA-bd_sf"/>
</dbReference>
<proteinExistence type="predicted"/>
<evidence type="ECO:0000259" key="4">
    <source>
        <dbReference type="PROSITE" id="PS50987"/>
    </source>
</evidence>
<dbReference type="CDD" id="cd00090">
    <property type="entry name" value="HTH_ARSR"/>
    <property type="match status" value="1"/>
</dbReference>
<keyword evidence="1" id="KW-0805">Transcription regulation</keyword>
<keyword evidence="2" id="KW-0238">DNA-binding</keyword>
<dbReference type="PANTHER" id="PTHR43132">
    <property type="entry name" value="ARSENICAL RESISTANCE OPERON REPRESSOR ARSR-RELATED"/>
    <property type="match status" value="1"/>
</dbReference>
<dbReference type="PRINTS" id="PR00778">
    <property type="entry name" value="HTHARSR"/>
</dbReference>
<organism evidence="5 6">
    <name type="scientific">Rhizobium rhizogenes (strain K84 / ATCC BAA-868)</name>
    <name type="common">Agrobacterium radiobacter</name>
    <dbReference type="NCBI Taxonomy" id="311403"/>
    <lineage>
        <taxon>Bacteria</taxon>
        <taxon>Pseudomonadati</taxon>
        <taxon>Pseudomonadota</taxon>
        <taxon>Alphaproteobacteria</taxon>
        <taxon>Hyphomicrobiales</taxon>
        <taxon>Rhizobiaceae</taxon>
        <taxon>Rhizobium/Agrobacterium group</taxon>
        <taxon>Rhizobium</taxon>
    </lineage>
</organism>
<dbReference type="InterPro" id="IPR051011">
    <property type="entry name" value="Metal_resp_trans_reg"/>
</dbReference>